<comment type="caution">
    <text evidence="2">The sequence shown here is derived from an EMBL/GenBank/DDBJ whole genome shotgun (WGS) entry which is preliminary data.</text>
</comment>
<dbReference type="Proteomes" id="UP001073122">
    <property type="component" value="Unassembled WGS sequence"/>
</dbReference>
<dbReference type="RefSeq" id="WP_267265258.1">
    <property type="nucleotide sequence ID" value="NZ_JAOVZW010000009.1"/>
</dbReference>
<accession>A0ABT3XP84</accession>
<reference evidence="2" key="1">
    <citation type="submission" date="2022-10" db="EMBL/GenBank/DDBJ databases">
        <title>Chryseobacterium sp. nov., a novel bacterial species.</title>
        <authorList>
            <person name="Cao Y."/>
        </authorList>
    </citation>
    <scope>NUCLEOTIDE SEQUENCE</scope>
    <source>
        <strain evidence="2">CCTCC AB2015118</strain>
    </source>
</reference>
<keyword evidence="1" id="KW-0732">Signal</keyword>
<gene>
    <name evidence="2" type="ORF">OF897_08440</name>
</gene>
<evidence type="ECO:0000313" key="3">
    <source>
        <dbReference type="Proteomes" id="UP001073122"/>
    </source>
</evidence>
<sequence length="134" mass="15220">MKAKNCLHNLLILLFIVTSTCFSAQNLQTELFLNENQIDSDFKSDSRIEKLFIKNNKDSILIIAEIKNDSLFSIYVKNNKQSNIQIIPQDNKLKLIQEALTSDKNGNRLSFGLILIVECLISEKSISNLEKSSV</sequence>
<feature type="signal peptide" evidence="1">
    <location>
        <begin position="1"/>
        <end position="24"/>
    </location>
</feature>
<organism evidence="2 3">
    <name type="scientific">Chryseobacterium formosus</name>
    <dbReference type="NCBI Taxonomy" id="1537363"/>
    <lineage>
        <taxon>Bacteria</taxon>
        <taxon>Pseudomonadati</taxon>
        <taxon>Bacteroidota</taxon>
        <taxon>Flavobacteriia</taxon>
        <taxon>Flavobacteriales</taxon>
        <taxon>Weeksellaceae</taxon>
        <taxon>Chryseobacterium group</taxon>
        <taxon>Chryseobacterium</taxon>
    </lineage>
</organism>
<name>A0ABT3XP84_9FLAO</name>
<feature type="chain" id="PRO_5047060917" evidence="1">
    <location>
        <begin position="25"/>
        <end position="134"/>
    </location>
</feature>
<proteinExistence type="predicted"/>
<evidence type="ECO:0000256" key="1">
    <source>
        <dbReference type="SAM" id="SignalP"/>
    </source>
</evidence>
<dbReference type="EMBL" id="JAOVZW010000009">
    <property type="protein sequence ID" value="MCX8523949.1"/>
    <property type="molecule type" value="Genomic_DNA"/>
</dbReference>
<keyword evidence="3" id="KW-1185">Reference proteome</keyword>
<protein>
    <submittedName>
        <fullName evidence="2">Uncharacterized protein</fullName>
    </submittedName>
</protein>
<evidence type="ECO:0000313" key="2">
    <source>
        <dbReference type="EMBL" id="MCX8523949.1"/>
    </source>
</evidence>